<evidence type="ECO:0000259" key="5">
    <source>
        <dbReference type="SMART" id="SM00872"/>
    </source>
</evidence>
<dbReference type="InterPro" id="IPR015341">
    <property type="entry name" value="Glyco_hydro_38_cen"/>
</dbReference>
<proteinExistence type="inferred from homology"/>
<dbReference type="SMART" id="SM00872">
    <property type="entry name" value="Alpha-mann_mid"/>
    <property type="match status" value="1"/>
</dbReference>
<dbReference type="Gene3D" id="2.70.98.30">
    <property type="entry name" value="Golgi alpha-mannosidase II, domain 4"/>
    <property type="match status" value="1"/>
</dbReference>
<dbReference type="InterPro" id="IPR027291">
    <property type="entry name" value="Glyco_hydro_38_N_sf"/>
</dbReference>
<dbReference type="Proteomes" id="UP001501343">
    <property type="component" value="Unassembled WGS sequence"/>
</dbReference>
<organism evidence="6 7">
    <name type="scientific">Microbacterium aoyamense</name>
    <dbReference type="NCBI Taxonomy" id="344166"/>
    <lineage>
        <taxon>Bacteria</taxon>
        <taxon>Bacillati</taxon>
        <taxon>Actinomycetota</taxon>
        <taxon>Actinomycetes</taxon>
        <taxon>Micrococcales</taxon>
        <taxon>Microbacteriaceae</taxon>
        <taxon>Microbacterium</taxon>
    </lineage>
</organism>
<evidence type="ECO:0000256" key="4">
    <source>
        <dbReference type="ARBA" id="ARBA00023295"/>
    </source>
</evidence>
<sequence>MVRGFAEFLFGLEARQPREFRRLLRVRAQIYTTIAPLRAEILRSPEPIPFAQLDASAFRPIAPGTAWGKKMDCAWLHVTGEIPTDAGEVVVMLGLRGEGLVYAPDGEIVDSTSTVFLQGDLPHSGGKYRPVRGLDLTTGTVDFYADIAYNGILLYEYGRAVFHGAHLARRDEAVFALYYDYMTLLALADATTDAALSRGLFASLREAYARFGRGDIGGARAALAPHLEAPSDSTFVYDAIGHGHLDMAWLWPLRETHRKSARTYAKQLDNLAVEPDFVYGTSQPQQMAWIKQEHPELFGRVKDAVAAGRMELQGAFWVEPDTNLPNGESLVRQALVGRRFLEEEFGITRDELRLCWLPDTFGYNGNLPQILRKSGMDWFLTIKLAWNKVNDFPHRTFHWEGIDGSRVLVHMPPEGDYNSRAAADNLLGGIDRYPERDLETALLVYGAGDGGGGPGEVHLELTRRERDLRGLPKVVPGRAHEFFTRLAQRDIPHVHSGELYLETHQGTYTTQGNIKRMGRVLERKLHNAEVLAVMTGNDSREALAQHWRDVLLNQFHDIIPGSSISRVNVEAIETYERIERDLDALSAQYTAQLPAAEAAASVVNLTSFPRDEFVRSGDDWFHATVAPYAAAALVPAEPRDDLSFTGDTMTNGVLMLRFGPSGEIVSCTDAAGTEHARDGFNRLVLHRDPYQFPFDAWDIKQDYHRTPGKPLAPTSLETAVDGPTIVRTQRFRFSNSTIEQRIVLEAGSDVVRFETTVDWHEKHRMLRAEFRPQRYADTVRCEIQFGHIERVTTERDAVETAQFEVCAHKWIALEDATGGFALLNDGKYGHRVKNGLVSLNLLRSPTFPDKNADNGIHRFTYAFTPFASGDLAKVVREGYRLNNPLIPAAGASFDPLIQSSEAGVVVETVKIAESGSGTIVRLYESLGRPTTTALTTSLPVRSAVETDLLEVPIGATDLSAIELGAFEIKTILLEG</sequence>
<dbReference type="PANTHER" id="PTHR46017">
    <property type="entry name" value="ALPHA-MANNOSIDASE 2C1"/>
    <property type="match status" value="1"/>
</dbReference>
<keyword evidence="3 6" id="KW-0378">Hydrolase</keyword>
<dbReference type="InterPro" id="IPR011330">
    <property type="entry name" value="Glyco_hydro/deAcase_b/a-brl"/>
</dbReference>
<dbReference type="InterPro" id="IPR054723">
    <property type="entry name" value="Ams1-like_N"/>
</dbReference>
<dbReference type="Pfam" id="PF01074">
    <property type="entry name" value="Glyco_hydro_38N"/>
    <property type="match status" value="1"/>
</dbReference>
<accession>A0ABN2P945</accession>
<gene>
    <name evidence="6" type="ORF">GCM10009775_02400</name>
</gene>
<dbReference type="Gene3D" id="2.60.40.2220">
    <property type="match status" value="1"/>
</dbReference>
<dbReference type="RefSeq" id="WP_248149318.1">
    <property type="nucleotide sequence ID" value="NZ_BAAAOF010000001.1"/>
</dbReference>
<evidence type="ECO:0000256" key="2">
    <source>
        <dbReference type="ARBA" id="ARBA00022723"/>
    </source>
</evidence>
<name>A0ABN2P945_9MICO</name>
<dbReference type="Pfam" id="PF07748">
    <property type="entry name" value="Glyco_hydro_38C"/>
    <property type="match status" value="1"/>
</dbReference>
<dbReference type="Pfam" id="PF22907">
    <property type="entry name" value="Ams1-like_1st"/>
    <property type="match status" value="1"/>
</dbReference>
<protein>
    <submittedName>
        <fullName evidence="6">Glycoside hydrolase family 38 C-terminal domain-containing protein</fullName>
    </submittedName>
</protein>
<dbReference type="EMBL" id="BAAAOF010000001">
    <property type="protein sequence ID" value="GAA1913292.1"/>
    <property type="molecule type" value="Genomic_DNA"/>
</dbReference>
<keyword evidence="2" id="KW-0479">Metal-binding</keyword>
<dbReference type="CDD" id="cd10789">
    <property type="entry name" value="GH38N_AMII_ER_cytosolic"/>
    <property type="match status" value="1"/>
</dbReference>
<dbReference type="Pfam" id="PF17677">
    <property type="entry name" value="Glyco_hydro38C2"/>
    <property type="match status" value="1"/>
</dbReference>
<evidence type="ECO:0000256" key="3">
    <source>
        <dbReference type="ARBA" id="ARBA00022801"/>
    </source>
</evidence>
<dbReference type="Pfam" id="PF09261">
    <property type="entry name" value="Alpha-mann_mid"/>
    <property type="match status" value="1"/>
</dbReference>
<dbReference type="InterPro" id="IPR011682">
    <property type="entry name" value="Glyco_hydro_38_C"/>
</dbReference>
<dbReference type="SUPFAM" id="SSF74650">
    <property type="entry name" value="Galactose mutarotase-like"/>
    <property type="match status" value="1"/>
</dbReference>
<evidence type="ECO:0000313" key="7">
    <source>
        <dbReference type="Proteomes" id="UP001501343"/>
    </source>
</evidence>
<dbReference type="SUPFAM" id="SSF88688">
    <property type="entry name" value="Families 57/38 glycoside transferase middle domain"/>
    <property type="match status" value="1"/>
</dbReference>
<dbReference type="Gene3D" id="1.20.1270.50">
    <property type="entry name" value="Glycoside hydrolase family 38, central domain"/>
    <property type="match status" value="1"/>
</dbReference>
<reference evidence="6 7" key="1">
    <citation type="journal article" date="2019" name="Int. J. Syst. Evol. Microbiol.">
        <title>The Global Catalogue of Microorganisms (GCM) 10K type strain sequencing project: providing services to taxonomists for standard genome sequencing and annotation.</title>
        <authorList>
            <consortium name="The Broad Institute Genomics Platform"/>
            <consortium name="The Broad Institute Genome Sequencing Center for Infectious Disease"/>
            <person name="Wu L."/>
            <person name="Ma J."/>
        </authorList>
    </citation>
    <scope>NUCLEOTIDE SEQUENCE [LARGE SCALE GENOMIC DNA]</scope>
    <source>
        <strain evidence="6 7">JCM 14900</strain>
    </source>
</reference>
<dbReference type="SUPFAM" id="SSF88713">
    <property type="entry name" value="Glycoside hydrolase/deacetylase"/>
    <property type="match status" value="1"/>
</dbReference>
<keyword evidence="4" id="KW-0326">Glycosidase</keyword>
<dbReference type="GO" id="GO:0016787">
    <property type="term" value="F:hydrolase activity"/>
    <property type="evidence" value="ECO:0007669"/>
    <property type="project" value="UniProtKB-KW"/>
</dbReference>
<keyword evidence="7" id="KW-1185">Reference proteome</keyword>
<evidence type="ECO:0000313" key="6">
    <source>
        <dbReference type="EMBL" id="GAA1913292.1"/>
    </source>
</evidence>
<feature type="domain" description="Glycoside hydrolase family 38 central" evidence="5">
    <location>
        <begin position="502"/>
        <end position="575"/>
    </location>
</feature>
<dbReference type="InterPro" id="IPR028995">
    <property type="entry name" value="Glyco_hydro_57/38_cen_sf"/>
</dbReference>
<comment type="similarity">
    <text evidence="1">Belongs to the glycosyl hydrolase 38 family.</text>
</comment>
<dbReference type="InterPro" id="IPR037094">
    <property type="entry name" value="Glyco_hydro_38_cen_sf"/>
</dbReference>
<comment type="caution">
    <text evidence="6">The sequence shown here is derived from an EMBL/GenBank/DDBJ whole genome shotgun (WGS) entry which is preliminary data.</text>
</comment>
<dbReference type="InterPro" id="IPR011013">
    <property type="entry name" value="Gal_mutarotase_sf_dom"/>
</dbReference>
<dbReference type="Gene3D" id="3.20.110.10">
    <property type="entry name" value="Glycoside hydrolase 38, N terminal domain"/>
    <property type="match status" value="1"/>
</dbReference>
<dbReference type="InterPro" id="IPR041147">
    <property type="entry name" value="GH38_C"/>
</dbReference>
<dbReference type="PANTHER" id="PTHR46017:SF1">
    <property type="entry name" value="ALPHA-MANNOSIDASE 2C1"/>
    <property type="match status" value="1"/>
</dbReference>
<evidence type="ECO:0000256" key="1">
    <source>
        <dbReference type="ARBA" id="ARBA00009792"/>
    </source>
</evidence>
<dbReference type="InterPro" id="IPR000602">
    <property type="entry name" value="Glyco_hydro_38_N"/>
</dbReference>